<dbReference type="PANTHER" id="PTHR30435:SF19">
    <property type="entry name" value="FLAGELLAR BASAL-BODY ROD PROTEIN FLGG"/>
    <property type="match status" value="1"/>
</dbReference>
<dbReference type="AlphaFoldDB" id="B1HM64"/>
<dbReference type="GO" id="GO:0071978">
    <property type="term" value="P:bacterial-type flagellum-dependent swarming motility"/>
    <property type="evidence" value="ECO:0007669"/>
    <property type="project" value="TreeGrafter"/>
</dbReference>
<dbReference type="Proteomes" id="UP000002164">
    <property type="component" value="Chromosome"/>
</dbReference>
<feature type="domain" description="Flagellar basal body rod protein N-terminal" evidence="3">
    <location>
        <begin position="8"/>
        <end position="38"/>
    </location>
</feature>
<dbReference type="KEGG" id="lsp:Bsph_1024"/>
<dbReference type="PROSITE" id="PS00588">
    <property type="entry name" value="FLAGELLA_BB_ROD"/>
    <property type="match status" value="1"/>
</dbReference>
<gene>
    <name evidence="6" type="primary">flhO</name>
    <name evidence="6" type="ordered locus">Bsph_1024</name>
</gene>
<dbReference type="InterPro" id="IPR001444">
    <property type="entry name" value="Flag_bb_rod_N"/>
</dbReference>
<evidence type="ECO:0000259" key="5">
    <source>
        <dbReference type="Pfam" id="PF22692"/>
    </source>
</evidence>
<name>B1HM64_LYSSC</name>
<dbReference type="GO" id="GO:0009425">
    <property type="term" value="C:bacterial-type flagellum basal body"/>
    <property type="evidence" value="ECO:0007669"/>
    <property type="project" value="UniProtKB-SubCell"/>
</dbReference>
<feature type="domain" description="Flagellar hook protein FlgE/F/G-like D1" evidence="5">
    <location>
        <begin position="118"/>
        <end position="181"/>
    </location>
</feature>
<keyword evidence="6" id="KW-0969">Cilium</keyword>
<dbReference type="HOGENOM" id="CLU_013687_0_0_9"/>
<dbReference type="NCBIfam" id="TIGR03506">
    <property type="entry name" value="FlgEFG_subfam"/>
    <property type="match status" value="1"/>
</dbReference>
<comment type="subcellular location">
    <subcellularLocation>
        <location evidence="2">Bacterial flagellum basal body</location>
    </subcellularLocation>
</comment>
<dbReference type="Pfam" id="PF00460">
    <property type="entry name" value="Flg_bb_rod"/>
    <property type="match status" value="1"/>
</dbReference>
<evidence type="ECO:0000256" key="2">
    <source>
        <dbReference type="RuleBase" id="RU362116"/>
    </source>
</evidence>
<evidence type="ECO:0000259" key="4">
    <source>
        <dbReference type="Pfam" id="PF06429"/>
    </source>
</evidence>
<reference evidence="6 7" key="1">
    <citation type="journal article" date="2008" name="J. Bacteriol.">
        <title>Complete genome sequence of the mosquitocidal bacterium Bacillus sphaericus C3-41 and comparison with those of closely related Bacillus species.</title>
        <authorList>
            <person name="Hu X."/>
            <person name="Fan W."/>
            <person name="Han B."/>
            <person name="Liu H."/>
            <person name="Zheng D."/>
            <person name="Li Q."/>
            <person name="Dong W."/>
            <person name="Yan J."/>
            <person name="Gao M."/>
            <person name="Berry C."/>
            <person name="Yuan Z."/>
        </authorList>
    </citation>
    <scope>NUCLEOTIDE SEQUENCE [LARGE SCALE GENOMIC DNA]</scope>
    <source>
        <strain evidence="6 7">C3-41</strain>
    </source>
</reference>
<organism evidence="6 7">
    <name type="scientific">Lysinibacillus sphaericus (strain C3-41)</name>
    <dbReference type="NCBI Taxonomy" id="444177"/>
    <lineage>
        <taxon>Bacteria</taxon>
        <taxon>Bacillati</taxon>
        <taxon>Bacillota</taxon>
        <taxon>Bacilli</taxon>
        <taxon>Bacillales</taxon>
        <taxon>Bacillaceae</taxon>
        <taxon>Lysinibacillus</taxon>
    </lineage>
</organism>
<dbReference type="InterPro" id="IPR053967">
    <property type="entry name" value="LlgE_F_G-like_D1"/>
</dbReference>
<evidence type="ECO:0000259" key="3">
    <source>
        <dbReference type="Pfam" id="PF00460"/>
    </source>
</evidence>
<comment type="similarity">
    <text evidence="1 2">Belongs to the flagella basal body rod proteins family.</text>
</comment>
<keyword evidence="2" id="KW-0975">Bacterial flagellum</keyword>
<evidence type="ECO:0000313" key="7">
    <source>
        <dbReference type="Proteomes" id="UP000002164"/>
    </source>
</evidence>
<dbReference type="SUPFAM" id="SSF117143">
    <property type="entry name" value="Flagellar hook protein flgE"/>
    <property type="match status" value="1"/>
</dbReference>
<dbReference type="InterPro" id="IPR037925">
    <property type="entry name" value="FlgE/F/G-like"/>
</dbReference>
<keyword evidence="6" id="KW-0282">Flagellum</keyword>
<dbReference type="Pfam" id="PF06429">
    <property type="entry name" value="Flg_bbr_C"/>
    <property type="match status" value="1"/>
</dbReference>
<dbReference type="EMBL" id="CP000817">
    <property type="protein sequence ID" value="ACA38636.1"/>
    <property type="molecule type" value="Genomic_DNA"/>
</dbReference>
<protein>
    <submittedName>
        <fullName evidence="6">Flagellar hook-basal body complex protein</fullName>
    </submittedName>
</protein>
<evidence type="ECO:0000256" key="1">
    <source>
        <dbReference type="ARBA" id="ARBA00009677"/>
    </source>
</evidence>
<accession>B1HM64</accession>
<dbReference type="InterPro" id="IPR020013">
    <property type="entry name" value="Flagellar_FlgE/F/G"/>
</dbReference>
<dbReference type="PANTHER" id="PTHR30435">
    <property type="entry name" value="FLAGELLAR PROTEIN"/>
    <property type="match status" value="1"/>
</dbReference>
<dbReference type="Pfam" id="PF22692">
    <property type="entry name" value="LlgE_F_G_D1"/>
    <property type="match status" value="1"/>
</dbReference>
<proteinExistence type="inferred from homology"/>
<feature type="domain" description="Flagellar basal-body/hook protein C-terminal" evidence="4">
    <location>
        <begin position="231"/>
        <end position="275"/>
    </location>
</feature>
<dbReference type="InterPro" id="IPR010930">
    <property type="entry name" value="Flg_bb/hook_C_dom"/>
</dbReference>
<dbReference type="InterPro" id="IPR019776">
    <property type="entry name" value="Flagellar_basal_body_rod_CS"/>
</dbReference>
<evidence type="ECO:0000313" key="6">
    <source>
        <dbReference type="EMBL" id="ACA38636.1"/>
    </source>
</evidence>
<dbReference type="EnsemblBacteria" id="ACA38636">
    <property type="protein sequence ID" value="ACA38636"/>
    <property type="gene ID" value="Bsph_1024"/>
</dbReference>
<sequence>MISLFKGFYTVATGMITQQRRTELLSNNLANANTPGFKADQSTIRSFPDMLMSSIGKTNAPANQQAGAEYMSQVGALNTGTYLQETLPNYIQGQIYSTDFTTDMALIDGNLPQNEDGVTGSIFFRLAHPDGGEAYTRNGNFTLDGQGYLVNGQGLYVLNDAGQRIQLPNDDFRLDESGAIYVNNQQVARVGVSYAANPNMLQKQDNGLIRTENGANLPSAYGTNGVSFTLRQNFLEGSNVDSGRAMTDLMTAYRAFEANQKVLQAYDRSMEKAVNEIGKI</sequence>
<keyword evidence="6" id="KW-0966">Cell projection</keyword>